<dbReference type="AlphaFoldDB" id="A0A7C9A4L1"/>
<reference evidence="1" key="2">
    <citation type="submission" date="2020-07" db="EMBL/GenBank/DDBJ databases">
        <authorList>
            <person name="Vera ALvarez R."/>
            <person name="Arias-Moreno D.M."/>
            <person name="Jimenez-Jacinto V."/>
            <person name="Jimenez-Bremont J.F."/>
            <person name="Swaminathan K."/>
            <person name="Moose S.P."/>
            <person name="Guerrero-Gonzalez M.L."/>
            <person name="Marino-Ramirez L."/>
            <person name="Landsman D."/>
            <person name="Rodriguez-Kessler M."/>
            <person name="Delgado-Sanchez P."/>
        </authorList>
    </citation>
    <scope>NUCLEOTIDE SEQUENCE</scope>
    <source>
        <tissue evidence="1">Cladode</tissue>
    </source>
</reference>
<accession>A0A7C9A4L1</accession>
<sequence length="126" mass="14107">MSMVGFIAYAQYLTWETSPHDAQFRLNFATKKTTTSSFVCQSTPINSASHARELILKAAPLSLSRRAALKIRPFQFPLSFCLVGFSLQLPTKPKPRIITDSIFFEQSILHSFAVVSSFNCLLWSTG</sequence>
<dbReference type="EMBL" id="GISG01203270">
    <property type="protein sequence ID" value="MBA4659239.1"/>
    <property type="molecule type" value="Transcribed_RNA"/>
</dbReference>
<proteinExistence type="predicted"/>
<reference evidence="1" key="1">
    <citation type="journal article" date="2013" name="J. Plant Res.">
        <title>Effect of fungi and light on seed germination of three Opuntia species from semiarid lands of central Mexico.</title>
        <authorList>
            <person name="Delgado-Sanchez P."/>
            <person name="Jimenez-Bremont J.F."/>
            <person name="Guerrero-Gonzalez Mde L."/>
            <person name="Flores J."/>
        </authorList>
    </citation>
    <scope>NUCLEOTIDE SEQUENCE</scope>
    <source>
        <tissue evidence="1">Cladode</tissue>
    </source>
</reference>
<evidence type="ECO:0000313" key="1">
    <source>
        <dbReference type="EMBL" id="MBA4659239.1"/>
    </source>
</evidence>
<name>A0A7C9A4L1_OPUST</name>
<organism evidence="1">
    <name type="scientific">Opuntia streptacantha</name>
    <name type="common">Prickly pear cactus</name>
    <name type="synonym">Opuntia cardona</name>
    <dbReference type="NCBI Taxonomy" id="393608"/>
    <lineage>
        <taxon>Eukaryota</taxon>
        <taxon>Viridiplantae</taxon>
        <taxon>Streptophyta</taxon>
        <taxon>Embryophyta</taxon>
        <taxon>Tracheophyta</taxon>
        <taxon>Spermatophyta</taxon>
        <taxon>Magnoliopsida</taxon>
        <taxon>eudicotyledons</taxon>
        <taxon>Gunneridae</taxon>
        <taxon>Pentapetalae</taxon>
        <taxon>Caryophyllales</taxon>
        <taxon>Cactineae</taxon>
        <taxon>Cactaceae</taxon>
        <taxon>Opuntioideae</taxon>
        <taxon>Opuntia</taxon>
    </lineage>
</organism>
<protein>
    <submittedName>
        <fullName evidence="1">Uncharacterized protein</fullName>
    </submittedName>
</protein>